<organism evidence="7 8">
    <name type="scientific">Erythroxylum novogranatense</name>
    <dbReference type="NCBI Taxonomy" id="1862640"/>
    <lineage>
        <taxon>Eukaryota</taxon>
        <taxon>Viridiplantae</taxon>
        <taxon>Streptophyta</taxon>
        <taxon>Embryophyta</taxon>
        <taxon>Tracheophyta</taxon>
        <taxon>Spermatophyta</taxon>
        <taxon>Magnoliopsida</taxon>
        <taxon>eudicotyledons</taxon>
        <taxon>Gunneridae</taxon>
        <taxon>Pentapetalae</taxon>
        <taxon>rosids</taxon>
        <taxon>fabids</taxon>
        <taxon>Malpighiales</taxon>
        <taxon>Erythroxylaceae</taxon>
        <taxon>Erythroxylum</taxon>
    </lineage>
</organism>
<evidence type="ECO:0000256" key="4">
    <source>
        <dbReference type="SAM" id="MobiDB-lite"/>
    </source>
</evidence>
<evidence type="ECO:0000256" key="3">
    <source>
        <dbReference type="ARBA" id="ARBA00022833"/>
    </source>
</evidence>
<keyword evidence="2" id="KW-0863">Zinc-finger</keyword>
<dbReference type="SMART" id="SM00744">
    <property type="entry name" value="RINGv"/>
    <property type="match status" value="1"/>
</dbReference>
<evidence type="ECO:0000256" key="1">
    <source>
        <dbReference type="ARBA" id="ARBA00022723"/>
    </source>
</evidence>
<gene>
    <name evidence="7" type="ORF">K2173_019841</name>
</gene>
<feature type="compositionally biased region" description="Basic and acidic residues" evidence="4">
    <location>
        <begin position="271"/>
        <end position="281"/>
    </location>
</feature>
<dbReference type="PROSITE" id="PS51292">
    <property type="entry name" value="ZF_RING_CH"/>
    <property type="match status" value="1"/>
</dbReference>
<reference evidence="7 8" key="1">
    <citation type="submission" date="2021-09" db="EMBL/GenBank/DDBJ databases">
        <title>Genomic insights and catalytic innovation underlie evolution of tropane alkaloids biosynthesis.</title>
        <authorList>
            <person name="Wang Y.-J."/>
            <person name="Tian T."/>
            <person name="Huang J.-P."/>
            <person name="Huang S.-X."/>
        </authorList>
    </citation>
    <scope>NUCLEOTIDE SEQUENCE [LARGE SCALE GENOMIC DNA]</scope>
    <source>
        <strain evidence="7">KIB-2018</strain>
        <tissue evidence="7">Leaf</tissue>
    </source>
</reference>
<feature type="region of interest" description="Disordered" evidence="4">
    <location>
        <begin position="46"/>
        <end position="70"/>
    </location>
</feature>
<dbReference type="InterPro" id="IPR013083">
    <property type="entry name" value="Znf_RING/FYVE/PHD"/>
</dbReference>
<evidence type="ECO:0000256" key="2">
    <source>
        <dbReference type="ARBA" id="ARBA00022771"/>
    </source>
</evidence>
<dbReference type="Pfam" id="PF12906">
    <property type="entry name" value="RINGv"/>
    <property type="match status" value="1"/>
</dbReference>
<dbReference type="PANTHER" id="PTHR46158:SF10">
    <property type="entry name" value="RING-CH-TYPE DOMAIN-CONTAINING PROTEIN"/>
    <property type="match status" value="1"/>
</dbReference>
<evidence type="ECO:0000259" key="6">
    <source>
        <dbReference type="PROSITE" id="PS51292"/>
    </source>
</evidence>
<keyword evidence="8" id="KW-1185">Reference proteome</keyword>
<dbReference type="Proteomes" id="UP001159364">
    <property type="component" value="Linkage Group LG10"/>
</dbReference>
<evidence type="ECO:0000256" key="5">
    <source>
        <dbReference type="SAM" id="Phobius"/>
    </source>
</evidence>
<keyword evidence="5" id="KW-1133">Transmembrane helix</keyword>
<accession>A0AAV8SMC8</accession>
<feature type="region of interest" description="Disordered" evidence="4">
    <location>
        <begin position="252"/>
        <end position="281"/>
    </location>
</feature>
<dbReference type="InterPro" id="IPR011016">
    <property type="entry name" value="Znf_RING-CH"/>
</dbReference>
<protein>
    <recommendedName>
        <fullName evidence="6">RING-CH-type domain-containing protein</fullName>
    </recommendedName>
</protein>
<proteinExistence type="predicted"/>
<dbReference type="EMBL" id="JAIWQS010000010">
    <property type="protein sequence ID" value="KAJ8753442.1"/>
    <property type="molecule type" value="Genomic_DNA"/>
</dbReference>
<keyword evidence="5" id="KW-0472">Membrane</keyword>
<evidence type="ECO:0000313" key="8">
    <source>
        <dbReference type="Proteomes" id="UP001159364"/>
    </source>
</evidence>
<feature type="transmembrane region" description="Helical" evidence="5">
    <location>
        <begin position="208"/>
        <end position="231"/>
    </location>
</feature>
<feature type="transmembrane region" description="Helical" evidence="5">
    <location>
        <begin position="168"/>
        <end position="188"/>
    </location>
</feature>
<feature type="transmembrane region" description="Helical" evidence="5">
    <location>
        <begin position="137"/>
        <end position="156"/>
    </location>
</feature>
<sequence>MLQTLQKGEAQRPIHRSLSVPVMSKEGNIKNLDSFGGRFRVVPTTPRVSPVTGMATTPTRGDTDENNGGEDIPEEEAVCSICLVELGEGGDTLKMECSCKGELALAHEECAINWFCIEGNKTCDVCKQDVKNLPYRVWQDVPILVIVSMLAYFCFLQQPLISKFGSGAIAISLPFSCILGILASMTSTAMGDAIPICSHLHKLLHLQAVLSVILASFTGFGVTMCGSSAIAEIVSWRRRWLNISQEQRASQNVTRSDQPLATIPQPVTDSTHQETETVHGN</sequence>
<feature type="domain" description="RING-CH-type" evidence="6">
    <location>
        <begin position="71"/>
        <end position="133"/>
    </location>
</feature>
<comment type="caution">
    <text evidence="7">The sequence shown here is derived from an EMBL/GenBank/DDBJ whole genome shotgun (WGS) entry which is preliminary data.</text>
</comment>
<dbReference type="AlphaFoldDB" id="A0AAV8SMC8"/>
<keyword evidence="5" id="KW-0812">Transmembrane</keyword>
<keyword evidence="1" id="KW-0479">Metal-binding</keyword>
<name>A0AAV8SMC8_9ROSI</name>
<dbReference type="SUPFAM" id="SSF57850">
    <property type="entry name" value="RING/U-box"/>
    <property type="match status" value="1"/>
</dbReference>
<keyword evidence="3" id="KW-0862">Zinc</keyword>
<evidence type="ECO:0000313" key="7">
    <source>
        <dbReference type="EMBL" id="KAJ8753442.1"/>
    </source>
</evidence>
<dbReference type="PANTHER" id="PTHR46158">
    <property type="entry name" value="OS02G0165000 PROTEIN"/>
    <property type="match status" value="1"/>
</dbReference>
<feature type="compositionally biased region" description="Polar residues" evidence="4">
    <location>
        <begin position="252"/>
        <end position="270"/>
    </location>
</feature>
<dbReference type="GO" id="GO:0008270">
    <property type="term" value="F:zinc ion binding"/>
    <property type="evidence" value="ECO:0007669"/>
    <property type="project" value="UniProtKB-KW"/>
</dbReference>
<dbReference type="Gene3D" id="3.30.40.10">
    <property type="entry name" value="Zinc/RING finger domain, C3HC4 (zinc finger)"/>
    <property type="match status" value="1"/>
</dbReference>